<dbReference type="Pfam" id="PF10536">
    <property type="entry name" value="PMD"/>
    <property type="match status" value="1"/>
</dbReference>
<reference evidence="2 3" key="1">
    <citation type="journal article" date="2021" name="bioRxiv">
        <title>The Gossypium anomalum genome as a resource for cotton improvement and evolutionary analysis of hybrid incompatibility.</title>
        <authorList>
            <person name="Grover C.E."/>
            <person name="Yuan D."/>
            <person name="Arick M.A."/>
            <person name="Miller E.R."/>
            <person name="Hu G."/>
            <person name="Peterson D.G."/>
            <person name="Wendel J.F."/>
            <person name="Udall J.A."/>
        </authorList>
    </citation>
    <scope>NUCLEOTIDE SEQUENCE [LARGE SCALE GENOMIC DNA]</scope>
    <source>
        <strain evidence="2">JFW-Udall</strain>
        <tissue evidence="2">Leaf</tissue>
    </source>
</reference>
<gene>
    <name evidence="2" type="ORF">CXB51_008048</name>
</gene>
<comment type="caution">
    <text evidence="2">The sequence shown here is derived from an EMBL/GenBank/DDBJ whole genome shotgun (WGS) entry which is preliminary data.</text>
</comment>
<dbReference type="AlphaFoldDB" id="A0A8J6D5T5"/>
<dbReference type="EMBL" id="JAHUZN010000004">
    <property type="protein sequence ID" value="KAG8496809.1"/>
    <property type="molecule type" value="Genomic_DNA"/>
</dbReference>
<dbReference type="PANTHER" id="PTHR46033">
    <property type="entry name" value="PROTEIN MAIN-LIKE 2"/>
    <property type="match status" value="1"/>
</dbReference>
<dbReference type="OrthoDB" id="1001307at2759"/>
<dbReference type="GO" id="GO:0010073">
    <property type="term" value="P:meristem maintenance"/>
    <property type="evidence" value="ECO:0007669"/>
    <property type="project" value="InterPro"/>
</dbReference>
<name>A0A8J6D5T5_9ROSI</name>
<evidence type="ECO:0000313" key="3">
    <source>
        <dbReference type="Proteomes" id="UP000701853"/>
    </source>
</evidence>
<evidence type="ECO:0000313" key="2">
    <source>
        <dbReference type="EMBL" id="KAG8496809.1"/>
    </source>
</evidence>
<sequence>MASEDPHISFAVWGVHHHPTGCWTAARAPHRENVVTDVSSISRPTVLCYNLLERSLSEGKFTSLRFSWLKANFEHLPSTVSEWKVMHTVRAYIMHIIRGVLMPDANGNKVHLMYLPLLFDLHNIRSYSWGFVVLAMLYCELCRMTNPSAVDIGECLILLQSWCLILLQSWALY</sequence>
<feature type="domain" description="Aminotransferase-like plant mobile" evidence="1">
    <location>
        <begin position="41"/>
        <end position="164"/>
    </location>
</feature>
<protein>
    <recommendedName>
        <fullName evidence="1">Aminotransferase-like plant mobile domain-containing protein</fullName>
    </recommendedName>
</protein>
<dbReference type="InterPro" id="IPR019557">
    <property type="entry name" value="AminoTfrase-like_pln_mobile"/>
</dbReference>
<dbReference type="Proteomes" id="UP000701853">
    <property type="component" value="Chromosome 4"/>
</dbReference>
<organism evidence="2 3">
    <name type="scientific">Gossypium anomalum</name>
    <dbReference type="NCBI Taxonomy" id="47600"/>
    <lineage>
        <taxon>Eukaryota</taxon>
        <taxon>Viridiplantae</taxon>
        <taxon>Streptophyta</taxon>
        <taxon>Embryophyta</taxon>
        <taxon>Tracheophyta</taxon>
        <taxon>Spermatophyta</taxon>
        <taxon>Magnoliopsida</taxon>
        <taxon>eudicotyledons</taxon>
        <taxon>Gunneridae</taxon>
        <taxon>Pentapetalae</taxon>
        <taxon>rosids</taxon>
        <taxon>malvids</taxon>
        <taxon>Malvales</taxon>
        <taxon>Malvaceae</taxon>
        <taxon>Malvoideae</taxon>
        <taxon>Gossypium</taxon>
    </lineage>
</organism>
<evidence type="ECO:0000259" key="1">
    <source>
        <dbReference type="Pfam" id="PF10536"/>
    </source>
</evidence>
<dbReference type="InterPro" id="IPR044824">
    <property type="entry name" value="MAIN-like"/>
</dbReference>
<dbReference type="PANTHER" id="PTHR46033:SF8">
    <property type="entry name" value="PROTEIN MAINTENANCE OF MERISTEMS-LIKE"/>
    <property type="match status" value="1"/>
</dbReference>
<keyword evidence="3" id="KW-1185">Reference proteome</keyword>
<proteinExistence type="predicted"/>
<accession>A0A8J6D5T5</accession>